<dbReference type="InterPro" id="IPR002347">
    <property type="entry name" value="SDR_fam"/>
</dbReference>
<dbReference type="AlphaFoldDB" id="A0A0A0JMU2"/>
<dbReference type="GO" id="GO:0016491">
    <property type="term" value="F:oxidoreductase activity"/>
    <property type="evidence" value="ECO:0007669"/>
    <property type="project" value="UniProtKB-KW"/>
</dbReference>
<gene>
    <name evidence="3" type="ORF">N803_08550</name>
</gene>
<dbReference type="Proteomes" id="UP000030011">
    <property type="component" value="Unassembled WGS sequence"/>
</dbReference>
<reference evidence="3 4" key="1">
    <citation type="submission" date="2013-08" db="EMBL/GenBank/DDBJ databases">
        <title>The genome sequence of Knoellia subterranea.</title>
        <authorList>
            <person name="Zhu W."/>
            <person name="Wang G."/>
        </authorList>
    </citation>
    <scope>NUCLEOTIDE SEQUENCE [LARGE SCALE GENOMIC DNA]</scope>
    <source>
        <strain evidence="3 4">KCTC 19937</strain>
    </source>
</reference>
<evidence type="ECO:0000313" key="3">
    <source>
        <dbReference type="EMBL" id="KGN38765.1"/>
    </source>
</evidence>
<evidence type="ECO:0000313" key="4">
    <source>
        <dbReference type="Proteomes" id="UP000030011"/>
    </source>
</evidence>
<dbReference type="EMBL" id="AVPK01000002">
    <property type="protein sequence ID" value="KGN38765.1"/>
    <property type="molecule type" value="Genomic_DNA"/>
</dbReference>
<dbReference type="Gene3D" id="3.40.50.720">
    <property type="entry name" value="NAD(P)-binding Rossmann-like Domain"/>
    <property type="match status" value="1"/>
</dbReference>
<dbReference type="InterPro" id="IPR036291">
    <property type="entry name" value="NAD(P)-bd_dom_sf"/>
</dbReference>
<dbReference type="NCBIfam" id="NF040491">
    <property type="entry name" value="SDR_subfam_4"/>
    <property type="match status" value="1"/>
</dbReference>
<dbReference type="STRING" id="1385521.N803_08550"/>
<evidence type="ECO:0000256" key="1">
    <source>
        <dbReference type="ARBA" id="ARBA00006484"/>
    </source>
</evidence>
<proteinExistence type="inferred from homology"/>
<keyword evidence="4" id="KW-1185">Reference proteome</keyword>
<dbReference type="PANTHER" id="PTHR24321">
    <property type="entry name" value="DEHYDROGENASES, SHORT CHAIN"/>
    <property type="match status" value="1"/>
</dbReference>
<organism evidence="3 4">
    <name type="scientific">Knoellia subterranea KCTC 19937</name>
    <dbReference type="NCBI Taxonomy" id="1385521"/>
    <lineage>
        <taxon>Bacteria</taxon>
        <taxon>Bacillati</taxon>
        <taxon>Actinomycetota</taxon>
        <taxon>Actinomycetes</taxon>
        <taxon>Micrococcales</taxon>
        <taxon>Intrasporangiaceae</taxon>
        <taxon>Knoellia</taxon>
    </lineage>
</organism>
<evidence type="ECO:0000256" key="2">
    <source>
        <dbReference type="ARBA" id="ARBA00023002"/>
    </source>
</evidence>
<keyword evidence="2" id="KW-0560">Oxidoreductase</keyword>
<dbReference type="NCBIfam" id="TIGR04504">
    <property type="entry name" value="SDR_subfam_2"/>
    <property type="match status" value="1"/>
</dbReference>
<dbReference type="OrthoDB" id="151996at2"/>
<name>A0A0A0JMU2_9MICO</name>
<sequence>MSASRVALVTGAARGVGAATVRSLVASGYRVVAFDACLGDGHGMQGVEYPLASVSDLDDLADLGDAIEAFVADVRDAEALRAAVSLAQDRWGRLDVVVAAAAVMVGGRCAWETPPGDLQTLWEVDVLGVWNAAVAAIPVMLSGPDPSGCRFVAIASTAGTRGMFGLSAYAAVKHAVIGLVRGLAADLVGTGVSAVAVSPGATRTAMLDATARLYGLADPSKLAEHQLTQRVHEPEEVAATIVHCCSVPGGLLNGSVVDVGGGIR</sequence>
<dbReference type="PRINTS" id="PR00081">
    <property type="entry name" value="GDHRDH"/>
</dbReference>
<comment type="caution">
    <text evidence="3">The sequence shown here is derived from an EMBL/GenBank/DDBJ whole genome shotgun (WGS) entry which is preliminary data.</text>
</comment>
<dbReference type="eggNOG" id="COG4221">
    <property type="taxonomic scope" value="Bacteria"/>
</dbReference>
<dbReference type="RefSeq" id="WP_035903159.1">
    <property type="nucleotide sequence ID" value="NZ_AVPK01000002.1"/>
</dbReference>
<comment type="similarity">
    <text evidence="1">Belongs to the short-chain dehydrogenases/reductases (SDR) family.</text>
</comment>
<protein>
    <submittedName>
        <fullName evidence="3">Oxidoreductase</fullName>
    </submittedName>
</protein>
<accession>A0A0A0JMU2</accession>
<dbReference type="InterPro" id="IPR030981">
    <property type="entry name" value="SDR_subfam_2"/>
</dbReference>
<dbReference type="Pfam" id="PF00106">
    <property type="entry name" value="adh_short"/>
    <property type="match status" value="1"/>
</dbReference>
<dbReference type="CDD" id="cd05233">
    <property type="entry name" value="SDR_c"/>
    <property type="match status" value="1"/>
</dbReference>
<dbReference type="PANTHER" id="PTHR24321:SF8">
    <property type="entry name" value="ESTRADIOL 17-BETA-DEHYDROGENASE 8-RELATED"/>
    <property type="match status" value="1"/>
</dbReference>
<dbReference type="SUPFAM" id="SSF51735">
    <property type="entry name" value="NAD(P)-binding Rossmann-fold domains"/>
    <property type="match status" value="1"/>
</dbReference>